<dbReference type="InterPro" id="IPR051682">
    <property type="entry name" value="Mito_Persulfide_Diox"/>
</dbReference>
<dbReference type="InterPro" id="IPR001279">
    <property type="entry name" value="Metallo-B-lactamas"/>
</dbReference>
<dbReference type="PANTHER" id="PTHR43084">
    <property type="entry name" value="PERSULFIDE DIOXYGENASE ETHE1"/>
    <property type="match status" value="1"/>
</dbReference>
<protein>
    <submittedName>
        <fullName evidence="3">Beta-lactamase</fullName>
    </submittedName>
</protein>
<accession>V8QQA7</accession>
<evidence type="ECO:0000259" key="2">
    <source>
        <dbReference type="SMART" id="SM00849"/>
    </source>
</evidence>
<sequence>MPDTHHDPACDAASQQIAYVRKNPSSVPLVKSFFDETTNTISYAVHTRNNPHCAIIDSVLDYDAASGRTSDRSAQAIIDYVRTHQLQVQWILETHAHADHLSAAPVLIQALGGRLAIGKHIQQVQSAFSHIYNTQGMHRGSIADFDHLFADGDTFQIGDIPATVLHVPGHTPACLAYVIGDCVFAGDTLFMPDYGTARCDFPGGDAHALYRSIRRLLCLPDETRVFVCHDYKAPGRNEFAWETTIGDERRHNVHIHEGVSEAEFVAMRTQRDATLSTPSLLLPAIQVNVRGGKLPPPEDNGVSYMKIPINRI</sequence>
<dbReference type="Pfam" id="PF00753">
    <property type="entry name" value="Lactamase_B"/>
    <property type="match status" value="1"/>
</dbReference>
<dbReference type="HOGENOM" id="CLU_030571_6_1_4"/>
<keyword evidence="4" id="KW-1185">Reference proteome</keyword>
<dbReference type="AlphaFoldDB" id="V8QQA7"/>
<dbReference type="CDD" id="cd07724">
    <property type="entry name" value="POD-like_MBL-fold"/>
    <property type="match status" value="1"/>
</dbReference>
<dbReference type="GO" id="GO:0050313">
    <property type="term" value="F:sulfur dioxygenase activity"/>
    <property type="evidence" value="ECO:0007669"/>
    <property type="project" value="InterPro"/>
</dbReference>
<feature type="domain" description="Metallo-beta-lactamase" evidence="2">
    <location>
        <begin position="39"/>
        <end position="229"/>
    </location>
</feature>
<reference evidence="3 4" key="1">
    <citation type="journal article" date="2014" name="Genome Announc.">
        <title>Draft Genome Sequence of Advenella kashmirensis Strain W13003, a Polycyclic Aromatic Hydrocarbon-Degrading Bacterium.</title>
        <authorList>
            <person name="Wang X."/>
            <person name="Jin D."/>
            <person name="Zhou L."/>
            <person name="Wu L."/>
            <person name="An W."/>
            <person name="Zhao L."/>
        </authorList>
    </citation>
    <scope>NUCLEOTIDE SEQUENCE [LARGE SCALE GENOMIC DNA]</scope>
    <source>
        <strain evidence="3 4">W13003</strain>
    </source>
</reference>
<dbReference type="OrthoDB" id="9784009at2"/>
<dbReference type="SMART" id="SM00849">
    <property type="entry name" value="Lactamase_B"/>
    <property type="match status" value="1"/>
</dbReference>
<comment type="caution">
    <text evidence="3">The sequence shown here is derived from an EMBL/GenBank/DDBJ whole genome shotgun (WGS) entry which is preliminary data.</text>
</comment>
<dbReference type="InterPro" id="IPR044528">
    <property type="entry name" value="POD-like_MBL-fold"/>
</dbReference>
<gene>
    <name evidence="3" type="ORF">W822_11810</name>
</gene>
<name>V8QQA7_9BURK</name>
<proteinExistence type="predicted"/>
<evidence type="ECO:0000256" key="1">
    <source>
        <dbReference type="ARBA" id="ARBA00022723"/>
    </source>
</evidence>
<dbReference type="InterPro" id="IPR036866">
    <property type="entry name" value="RibonucZ/Hydroxyglut_hydro"/>
</dbReference>
<dbReference type="GO" id="GO:0006749">
    <property type="term" value="P:glutathione metabolic process"/>
    <property type="evidence" value="ECO:0007669"/>
    <property type="project" value="InterPro"/>
</dbReference>
<dbReference type="GO" id="GO:0046872">
    <property type="term" value="F:metal ion binding"/>
    <property type="evidence" value="ECO:0007669"/>
    <property type="project" value="UniProtKB-KW"/>
</dbReference>
<dbReference type="RefSeq" id="WP_024005328.1">
    <property type="nucleotide sequence ID" value="NZ_KI650980.1"/>
</dbReference>
<dbReference type="STRING" id="1424334.W822_11810"/>
<dbReference type="SUPFAM" id="SSF56281">
    <property type="entry name" value="Metallo-hydrolase/oxidoreductase"/>
    <property type="match status" value="1"/>
</dbReference>
<dbReference type="EMBL" id="AYXT01000010">
    <property type="protein sequence ID" value="ETF01500.1"/>
    <property type="molecule type" value="Genomic_DNA"/>
</dbReference>
<dbReference type="Gene3D" id="3.60.15.10">
    <property type="entry name" value="Ribonuclease Z/Hydroxyacylglutathione hydrolase-like"/>
    <property type="match status" value="1"/>
</dbReference>
<dbReference type="GO" id="GO:0070813">
    <property type="term" value="P:hydrogen sulfide metabolic process"/>
    <property type="evidence" value="ECO:0007669"/>
    <property type="project" value="TreeGrafter"/>
</dbReference>
<keyword evidence="1" id="KW-0479">Metal-binding</keyword>
<dbReference type="eggNOG" id="COG0491">
    <property type="taxonomic scope" value="Bacteria"/>
</dbReference>
<dbReference type="Proteomes" id="UP000018733">
    <property type="component" value="Unassembled WGS sequence"/>
</dbReference>
<evidence type="ECO:0000313" key="3">
    <source>
        <dbReference type="EMBL" id="ETF01500.1"/>
    </source>
</evidence>
<dbReference type="PANTHER" id="PTHR43084:SF1">
    <property type="entry name" value="PERSULFIDE DIOXYGENASE ETHE1, MITOCHONDRIAL"/>
    <property type="match status" value="1"/>
</dbReference>
<organism evidence="3 4">
    <name type="scientific">Advenella kashmirensis W13003</name>
    <dbReference type="NCBI Taxonomy" id="1424334"/>
    <lineage>
        <taxon>Bacteria</taxon>
        <taxon>Pseudomonadati</taxon>
        <taxon>Pseudomonadota</taxon>
        <taxon>Betaproteobacteria</taxon>
        <taxon>Burkholderiales</taxon>
        <taxon>Alcaligenaceae</taxon>
    </lineage>
</organism>
<evidence type="ECO:0000313" key="4">
    <source>
        <dbReference type="Proteomes" id="UP000018733"/>
    </source>
</evidence>
<dbReference type="PATRIC" id="fig|1424334.3.peg.2379"/>